<dbReference type="AlphaFoldDB" id="A0A196SB28"/>
<dbReference type="Pfam" id="PF01490">
    <property type="entry name" value="Aa_trans"/>
    <property type="match status" value="1"/>
</dbReference>
<dbReference type="GO" id="GO:0016020">
    <property type="term" value="C:membrane"/>
    <property type="evidence" value="ECO:0007669"/>
    <property type="project" value="UniProtKB-SubCell"/>
</dbReference>
<accession>A0A196SB28</accession>
<feature type="domain" description="Amino acid transporter transmembrane" evidence="7">
    <location>
        <begin position="55"/>
        <end position="448"/>
    </location>
</feature>
<dbReference type="EMBL" id="LXWW01000445">
    <property type="protein sequence ID" value="OAO13214.1"/>
    <property type="molecule type" value="Genomic_DNA"/>
</dbReference>
<dbReference type="OrthoDB" id="438545at2759"/>
<feature type="transmembrane region" description="Helical" evidence="6">
    <location>
        <begin position="139"/>
        <end position="161"/>
    </location>
</feature>
<evidence type="ECO:0000256" key="5">
    <source>
        <dbReference type="SAM" id="MobiDB-lite"/>
    </source>
</evidence>
<evidence type="ECO:0000313" key="8">
    <source>
        <dbReference type="EMBL" id="OAO13214.1"/>
    </source>
</evidence>
<dbReference type="GO" id="GO:0015179">
    <property type="term" value="F:L-amino acid transmembrane transporter activity"/>
    <property type="evidence" value="ECO:0007669"/>
    <property type="project" value="TreeGrafter"/>
</dbReference>
<evidence type="ECO:0000256" key="3">
    <source>
        <dbReference type="ARBA" id="ARBA00022989"/>
    </source>
</evidence>
<feature type="transmembrane region" description="Helical" evidence="6">
    <location>
        <begin position="283"/>
        <end position="302"/>
    </location>
</feature>
<evidence type="ECO:0000259" key="7">
    <source>
        <dbReference type="Pfam" id="PF01490"/>
    </source>
</evidence>
<dbReference type="PANTHER" id="PTHR22950">
    <property type="entry name" value="AMINO ACID TRANSPORTER"/>
    <property type="match status" value="1"/>
</dbReference>
<feature type="transmembrane region" description="Helical" evidence="6">
    <location>
        <begin position="245"/>
        <end position="263"/>
    </location>
</feature>
<keyword evidence="2 6" id="KW-0812">Transmembrane</keyword>
<dbReference type="InterPro" id="IPR013057">
    <property type="entry name" value="AA_transpt_TM"/>
</dbReference>
<dbReference type="STRING" id="478820.A0A196SB28"/>
<evidence type="ECO:0000256" key="1">
    <source>
        <dbReference type="ARBA" id="ARBA00004141"/>
    </source>
</evidence>
<evidence type="ECO:0000313" key="9">
    <source>
        <dbReference type="Proteomes" id="UP000078348"/>
    </source>
</evidence>
<gene>
    <name evidence="8" type="ORF">AV274_5107</name>
</gene>
<protein>
    <submittedName>
        <fullName evidence="8">Avt7p</fullName>
    </submittedName>
</protein>
<comment type="caution">
    <text evidence="8">The sequence shown here is derived from an EMBL/GenBank/DDBJ whole genome shotgun (WGS) entry which is preliminary data.</text>
</comment>
<reference evidence="8 9" key="1">
    <citation type="submission" date="2016-05" db="EMBL/GenBank/DDBJ databases">
        <title>Nuclear genome of Blastocystis sp. subtype 1 NandII.</title>
        <authorList>
            <person name="Gentekaki E."/>
            <person name="Curtis B."/>
            <person name="Stairs C."/>
            <person name="Eme L."/>
            <person name="Herman E."/>
            <person name="Klimes V."/>
            <person name="Arias M.C."/>
            <person name="Elias M."/>
            <person name="Hilliou F."/>
            <person name="Klute M."/>
            <person name="Malik S.-B."/>
            <person name="Pightling A."/>
            <person name="Rachubinski R."/>
            <person name="Salas D."/>
            <person name="Schlacht A."/>
            <person name="Suga H."/>
            <person name="Archibald J."/>
            <person name="Ball S.G."/>
            <person name="Clark G."/>
            <person name="Dacks J."/>
            <person name="Van Der Giezen M."/>
            <person name="Tsaousis A."/>
            <person name="Roger A."/>
        </authorList>
    </citation>
    <scope>NUCLEOTIDE SEQUENCE [LARGE SCALE GENOMIC DNA]</scope>
    <source>
        <strain evidence="9">ATCC 50177 / NandII</strain>
    </source>
</reference>
<dbReference type="Gene3D" id="1.20.1740.10">
    <property type="entry name" value="Amino acid/polyamine transporter I"/>
    <property type="match status" value="1"/>
</dbReference>
<feature type="transmembrane region" description="Helical" evidence="6">
    <location>
        <begin position="181"/>
        <end position="197"/>
    </location>
</feature>
<comment type="subcellular location">
    <subcellularLocation>
        <location evidence="1">Membrane</location>
        <topology evidence="1">Multi-pass membrane protein</topology>
    </subcellularLocation>
</comment>
<keyword evidence="4 6" id="KW-0472">Membrane</keyword>
<keyword evidence="9" id="KW-1185">Reference proteome</keyword>
<name>A0A196SB28_BLAHN</name>
<feature type="transmembrane region" description="Helical" evidence="6">
    <location>
        <begin position="322"/>
        <end position="343"/>
    </location>
</feature>
<dbReference type="Proteomes" id="UP000078348">
    <property type="component" value="Unassembled WGS sequence"/>
</dbReference>
<feature type="region of interest" description="Disordered" evidence="5">
    <location>
        <begin position="1"/>
        <end position="52"/>
    </location>
</feature>
<feature type="compositionally biased region" description="Basic and acidic residues" evidence="5">
    <location>
        <begin position="29"/>
        <end position="41"/>
    </location>
</feature>
<feature type="transmembrane region" description="Helical" evidence="6">
    <location>
        <begin position="81"/>
        <end position="108"/>
    </location>
</feature>
<feature type="transmembrane region" description="Helical" evidence="6">
    <location>
        <begin position="429"/>
        <end position="449"/>
    </location>
</feature>
<sequence>MSNNDFELATVHTTANPEPPSNPTTPIESKVDAKVSSDENKSSTPVEIPEESDGTLTANELAINLMKCIAGTGALAIPYGIWSVGIILGVISFFVVAVLYILSAYQLIVCYNHTKSYKTTVKTNNDYARLCFITLKNPGYVIFNIANVVTLYGMAMGTMIVMTDFLDSLPIPASNHTLKRALLQSLITIIGLIFCLLKDPSLLVAISSFGLAALIISLVILFFYGVVHFGFKFDSSFWFPRPKSILNNLGVFLNALAFSLMCLSQAKHVKKAYQKRITKTISVSVVIMAIIYIIIGLVFLSLYKTDNGVPGNILAALPSSSIWNTIISVLMVITCMGSFPLYLGPVHELFDGRCGKVKTNRFFITNPQYASYRVVEVCGLSVLAFIFNDFKAVLNFIGSSTAVLVNCILPALIHFYLLKKKLSFTWKCVDWIVIVLTSILMVICTIVSFKELVHSI</sequence>
<proteinExistence type="predicted"/>
<evidence type="ECO:0000256" key="4">
    <source>
        <dbReference type="ARBA" id="ARBA00023136"/>
    </source>
</evidence>
<feature type="transmembrane region" description="Helical" evidence="6">
    <location>
        <begin position="393"/>
        <end position="417"/>
    </location>
</feature>
<evidence type="ECO:0000256" key="6">
    <source>
        <dbReference type="SAM" id="Phobius"/>
    </source>
</evidence>
<organism evidence="8 9">
    <name type="scientific">Blastocystis sp. subtype 1 (strain ATCC 50177 / NandII)</name>
    <dbReference type="NCBI Taxonomy" id="478820"/>
    <lineage>
        <taxon>Eukaryota</taxon>
        <taxon>Sar</taxon>
        <taxon>Stramenopiles</taxon>
        <taxon>Bigyra</taxon>
        <taxon>Opalozoa</taxon>
        <taxon>Opalinata</taxon>
        <taxon>Blastocystidae</taxon>
        <taxon>Blastocystis</taxon>
    </lineage>
</organism>
<feature type="compositionally biased region" description="Polar residues" evidence="5">
    <location>
        <begin position="1"/>
        <end position="16"/>
    </location>
</feature>
<keyword evidence="3 6" id="KW-1133">Transmembrane helix</keyword>
<evidence type="ECO:0000256" key="2">
    <source>
        <dbReference type="ARBA" id="ARBA00022692"/>
    </source>
</evidence>
<feature type="transmembrane region" description="Helical" evidence="6">
    <location>
        <begin position="370"/>
        <end position="387"/>
    </location>
</feature>
<feature type="transmembrane region" description="Helical" evidence="6">
    <location>
        <begin position="202"/>
        <end position="225"/>
    </location>
</feature>